<dbReference type="EMBL" id="CAJVPY010011798">
    <property type="protein sequence ID" value="CAG8729808.1"/>
    <property type="molecule type" value="Genomic_DNA"/>
</dbReference>
<dbReference type="InterPro" id="IPR038770">
    <property type="entry name" value="Na+/solute_symporter_sf"/>
</dbReference>
<comment type="caution">
    <text evidence="13">The sequence shown here is derived from an EMBL/GenBank/DDBJ whole genome shotgun (WGS) entry which is preliminary data.</text>
</comment>
<keyword evidence="7" id="KW-0915">Sodium</keyword>
<feature type="transmembrane region" description="Helical" evidence="11">
    <location>
        <begin position="443"/>
        <end position="466"/>
    </location>
</feature>
<dbReference type="OrthoDB" id="2190219at2759"/>
<evidence type="ECO:0000313" key="14">
    <source>
        <dbReference type="Proteomes" id="UP000789405"/>
    </source>
</evidence>
<evidence type="ECO:0000256" key="1">
    <source>
        <dbReference type="ARBA" id="ARBA00004141"/>
    </source>
</evidence>
<feature type="domain" description="Cation/H+ exchanger transmembrane" evidence="12">
    <location>
        <begin position="65"/>
        <end position="466"/>
    </location>
</feature>
<keyword evidence="14" id="KW-1185">Reference proteome</keyword>
<name>A0A9N9ICF7_9GLOM</name>
<feature type="transmembrane region" description="Helical" evidence="11">
    <location>
        <begin position="79"/>
        <end position="97"/>
    </location>
</feature>
<accession>A0A9N9ICF7</accession>
<dbReference type="AlphaFoldDB" id="A0A9N9ICF7"/>
<dbReference type="InterPro" id="IPR006153">
    <property type="entry name" value="Cation/H_exchanger_TM"/>
</dbReference>
<dbReference type="GO" id="GO:0005886">
    <property type="term" value="C:plasma membrane"/>
    <property type="evidence" value="ECO:0007669"/>
    <property type="project" value="InterPro"/>
</dbReference>
<dbReference type="Pfam" id="PF00999">
    <property type="entry name" value="Na_H_Exchanger"/>
    <property type="match status" value="1"/>
</dbReference>
<evidence type="ECO:0000256" key="11">
    <source>
        <dbReference type="SAM" id="Phobius"/>
    </source>
</evidence>
<keyword evidence="9 11" id="KW-0472">Membrane</keyword>
<evidence type="ECO:0000256" key="7">
    <source>
        <dbReference type="ARBA" id="ARBA00023053"/>
    </source>
</evidence>
<feature type="transmembrane region" description="Helical" evidence="11">
    <location>
        <begin position="211"/>
        <end position="229"/>
    </location>
</feature>
<dbReference type="PANTHER" id="PTHR31382:SF1">
    <property type="entry name" value="SODIUM ION_PROTON EXCHANGER (EUROFUNG)"/>
    <property type="match status" value="1"/>
</dbReference>
<dbReference type="InterPro" id="IPR004712">
    <property type="entry name" value="Na+/H+_antiporter_fungi"/>
</dbReference>
<organism evidence="13 14">
    <name type="scientific">Dentiscutata erythropus</name>
    <dbReference type="NCBI Taxonomy" id="1348616"/>
    <lineage>
        <taxon>Eukaryota</taxon>
        <taxon>Fungi</taxon>
        <taxon>Fungi incertae sedis</taxon>
        <taxon>Mucoromycota</taxon>
        <taxon>Glomeromycotina</taxon>
        <taxon>Glomeromycetes</taxon>
        <taxon>Diversisporales</taxon>
        <taxon>Gigasporaceae</taxon>
        <taxon>Dentiscutata</taxon>
    </lineage>
</organism>
<feature type="transmembrane region" description="Helical" evidence="11">
    <location>
        <begin position="241"/>
        <end position="264"/>
    </location>
</feature>
<feature type="transmembrane region" description="Helical" evidence="11">
    <location>
        <begin position="399"/>
        <end position="417"/>
    </location>
</feature>
<dbReference type="Gene3D" id="1.20.1530.20">
    <property type="match status" value="1"/>
</dbReference>
<gene>
    <name evidence="13" type="ORF">DERYTH_LOCUS15020</name>
</gene>
<feature type="transmembrane region" description="Helical" evidence="11">
    <location>
        <begin position="333"/>
        <end position="353"/>
    </location>
</feature>
<evidence type="ECO:0000256" key="4">
    <source>
        <dbReference type="ARBA" id="ARBA00022449"/>
    </source>
</evidence>
<evidence type="ECO:0000256" key="9">
    <source>
        <dbReference type="ARBA" id="ARBA00023136"/>
    </source>
</evidence>
<dbReference type="Proteomes" id="UP000789405">
    <property type="component" value="Unassembled WGS sequence"/>
</dbReference>
<feature type="non-terminal residue" evidence="13">
    <location>
        <position position="1"/>
    </location>
</feature>
<comment type="subcellular location">
    <subcellularLocation>
        <location evidence="1">Membrane</location>
        <topology evidence="1">Multi-pass membrane protein</topology>
    </subcellularLocation>
</comment>
<evidence type="ECO:0000256" key="6">
    <source>
        <dbReference type="ARBA" id="ARBA00022989"/>
    </source>
</evidence>
<keyword evidence="10" id="KW-0739">Sodium transport</keyword>
<reference evidence="13" key="1">
    <citation type="submission" date="2021-06" db="EMBL/GenBank/DDBJ databases">
        <authorList>
            <person name="Kallberg Y."/>
            <person name="Tangrot J."/>
            <person name="Rosling A."/>
        </authorList>
    </citation>
    <scope>NUCLEOTIDE SEQUENCE</scope>
    <source>
        <strain evidence="13">MA453B</strain>
    </source>
</reference>
<feature type="transmembrane region" description="Helical" evidence="11">
    <location>
        <begin position="365"/>
        <end position="387"/>
    </location>
</feature>
<evidence type="ECO:0000256" key="8">
    <source>
        <dbReference type="ARBA" id="ARBA00023065"/>
    </source>
</evidence>
<evidence type="ECO:0000259" key="12">
    <source>
        <dbReference type="Pfam" id="PF00999"/>
    </source>
</evidence>
<keyword evidence="4" id="KW-0050">Antiport</keyword>
<evidence type="ECO:0000256" key="5">
    <source>
        <dbReference type="ARBA" id="ARBA00022692"/>
    </source>
</evidence>
<feature type="transmembrane region" description="Helical" evidence="11">
    <location>
        <begin position="112"/>
        <end position="129"/>
    </location>
</feature>
<evidence type="ECO:0000256" key="3">
    <source>
        <dbReference type="ARBA" id="ARBA00022448"/>
    </source>
</evidence>
<dbReference type="GO" id="GO:0042391">
    <property type="term" value="P:regulation of membrane potential"/>
    <property type="evidence" value="ECO:0007669"/>
    <property type="project" value="InterPro"/>
</dbReference>
<dbReference type="GO" id="GO:0036376">
    <property type="term" value="P:sodium ion export across plasma membrane"/>
    <property type="evidence" value="ECO:0007669"/>
    <property type="project" value="InterPro"/>
</dbReference>
<evidence type="ECO:0000313" key="13">
    <source>
        <dbReference type="EMBL" id="CAG8729808.1"/>
    </source>
</evidence>
<feature type="transmembrane region" description="Helical" evidence="11">
    <location>
        <begin position="141"/>
        <end position="163"/>
    </location>
</feature>
<keyword evidence="5 11" id="KW-0812">Transmembrane</keyword>
<proteinExistence type="inferred from homology"/>
<dbReference type="FunFam" id="1.20.1530.20:FF:000015">
    <property type="entry name" value="Na(+)/H(+) antiporter 2"/>
    <property type="match status" value="1"/>
</dbReference>
<feature type="transmembrane region" description="Helical" evidence="11">
    <location>
        <begin position="284"/>
        <end position="312"/>
    </location>
</feature>
<comment type="similarity">
    <text evidence="2">Belongs to the fungal Na(+)/H(+) exchanger family.</text>
</comment>
<keyword evidence="6 11" id="KW-1133">Transmembrane helix</keyword>
<feature type="transmembrane region" description="Helical" evidence="11">
    <location>
        <begin position="50"/>
        <end position="70"/>
    </location>
</feature>
<protein>
    <submittedName>
        <fullName evidence="13">4998_t:CDS:1</fullName>
    </submittedName>
</protein>
<keyword evidence="3" id="KW-0813">Transport</keyword>
<evidence type="ECO:0000256" key="10">
    <source>
        <dbReference type="ARBA" id="ARBA00023201"/>
    </source>
</evidence>
<sequence>LQAATADKSKAILFTFIYQFFEKKQKIVFIEGSTRDISVKMQLFDFSEPLIVYTLLGGLIVFYGLVSLVIKERLYISESLVATIMGLILGPACLRLIDPTEWGYKSAITEELTRIVLAIQIMTAAINLPRAYITRQFRSMFIMLLPVMSWMWISSAAIIYFFIPDVTFVETLLIASCITPTDPILANSVVQGSFAEKHIPPNVRHLLSAESGVNDGMGFPFLFFALFLLESKITATAVCQWISFVWGYHILLSIVIGIVIGWAARKLLGMAESRDWIDKESFLVFAFALAIFVVGGVSIVGSDALLACFMAGTSFSWDDWFREETQDAHLQDVIDLLLNLTIFMYIGMILPWSSFNSDDISLKSLIAISVLILVFRRLPIVILFKGFIPAFHTFKEAAFAGYFGPIGIGAIFLAMTVEKEISIRLNEGLNDIDEGSMLRIQEMTFPIVTFIVLSSVIVHGITVPILNIGSRIDIERFPSIASISSQVARLPVIDFVESLSLERDNKGRVRKKEKMKAEYAPKNSEELYQDVHNVDIEEEQSERNGVYTYNHIETDVLIESNKDEQSDQDNVNSADYHWLQSSECSSNAQCDTDHN</sequence>
<dbReference type="GO" id="GO:0015385">
    <property type="term" value="F:sodium:proton antiporter activity"/>
    <property type="evidence" value="ECO:0007669"/>
    <property type="project" value="InterPro"/>
</dbReference>
<dbReference type="PANTHER" id="PTHR31382">
    <property type="entry name" value="NA(+)/H(+) ANTIPORTER"/>
    <property type="match status" value="1"/>
</dbReference>
<keyword evidence="8" id="KW-0406">Ion transport</keyword>
<evidence type="ECO:0000256" key="2">
    <source>
        <dbReference type="ARBA" id="ARBA00005248"/>
    </source>
</evidence>
<dbReference type="GO" id="GO:0120029">
    <property type="term" value="P:proton export across plasma membrane"/>
    <property type="evidence" value="ECO:0007669"/>
    <property type="project" value="InterPro"/>
</dbReference>